<dbReference type="PANTHER" id="PTHR34606">
    <property type="entry name" value="BON DOMAIN-CONTAINING PROTEIN"/>
    <property type="match status" value="1"/>
</dbReference>
<reference evidence="3 4" key="1">
    <citation type="submission" date="2019-03" db="EMBL/GenBank/DDBJ databases">
        <title>Draft Genome Sequence of Massilia arenosa sp. nov., a Novel Massilia Species Isolated from a Sandy-loam Maize Soil.</title>
        <authorList>
            <person name="Raths R."/>
            <person name="Peta V."/>
            <person name="Bucking H."/>
        </authorList>
    </citation>
    <scope>NUCLEOTIDE SEQUENCE [LARGE SCALE GENOMIC DNA]</scope>
    <source>
        <strain evidence="3 4">MC02</strain>
    </source>
</reference>
<dbReference type="OrthoDB" id="9808091at2"/>
<feature type="chain" id="PRO_5021259908" evidence="1">
    <location>
        <begin position="26"/>
        <end position="104"/>
    </location>
</feature>
<organism evidence="3 4">
    <name type="scientific">Zemynaea arenosa</name>
    <dbReference type="NCBI Taxonomy" id="2561931"/>
    <lineage>
        <taxon>Bacteria</taxon>
        <taxon>Pseudomonadati</taxon>
        <taxon>Pseudomonadota</taxon>
        <taxon>Betaproteobacteria</taxon>
        <taxon>Burkholderiales</taxon>
        <taxon>Oxalobacteraceae</taxon>
        <taxon>Telluria group</taxon>
        <taxon>Zemynaea</taxon>
    </lineage>
</organism>
<sequence>MKASQYPRLLAVLALTAASFGVVYANEPAAKPAASAPSADDAALNAKVKAALADLKDVTVSSTQGEVVLAGSVASSGDADRALQLASAVEGVKKVKNELKVAGK</sequence>
<evidence type="ECO:0000256" key="1">
    <source>
        <dbReference type="SAM" id="SignalP"/>
    </source>
</evidence>
<dbReference type="InterPro" id="IPR051686">
    <property type="entry name" value="Lipoprotein_DolP"/>
</dbReference>
<dbReference type="Proteomes" id="UP000298438">
    <property type="component" value="Unassembled WGS sequence"/>
</dbReference>
<evidence type="ECO:0000259" key="2">
    <source>
        <dbReference type="PROSITE" id="PS50914"/>
    </source>
</evidence>
<evidence type="ECO:0000313" key="3">
    <source>
        <dbReference type="EMBL" id="TFW28726.1"/>
    </source>
</evidence>
<dbReference type="RefSeq" id="WP_135205598.1">
    <property type="nucleotide sequence ID" value="NZ_SPVF01000031.1"/>
</dbReference>
<comment type="caution">
    <text evidence="3">The sequence shown here is derived from an EMBL/GenBank/DDBJ whole genome shotgun (WGS) entry which is preliminary data.</text>
</comment>
<accession>A0A4Y9SVF1</accession>
<dbReference type="PANTHER" id="PTHR34606:SF15">
    <property type="entry name" value="BON DOMAIN-CONTAINING PROTEIN"/>
    <property type="match status" value="1"/>
</dbReference>
<feature type="signal peptide" evidence="1">
    <location>
        <begin position="1"/>
        <end position="25"/>
    </location>
</feature>
<dbReference type="Pfam" id="PF04972">
    <property type="entry name" value="BON"/>
    <property type="match status" value="1"/>
</dbReference>
<protein>
    <submittedName>
        <fullName evidence="3">BON domain-containing protein</fullName>
    </submittedName>
</protein>
<dbReference type="Gene3D" id="3.30.1340.30">
    <property type="match status" value="1"/>
</dbReference>
<evidence type="ECO:0000313" key="4">
    <source>
        <dbReference type="Proteomes" id="UP000298438"/>
    </source>
</evidence>
<keyword evidence="1" id="KW-0732">Signal</keyword>
<proteinExistence type="predicted"/>
<dbReference type="AlphaFoldDB" id="A0A4Y9SVF1"/>
<name>A0A4Y9SVF1_9BURK</name>
<gene>
    <name evidence="3" type="ORF">E4L96_02155</name>
</gene>
<dbReference type="EMBL" id="SPVF01000031">
    <property type="protein sequence ID" value="TFW28726.1"/>
    <property type="molecule type" value="Genomic_DNA"/>
</dbReference>
<dbReference type="PROSITE" id="PS50914">
    <property type="entry name" value="BON"/>
    <property type="match status" value="1"/>
</dbReference>
<feature type="domain" description="BON" evidence="2">
    <location>
        <begin position="35"/>
        <end position="103"/>
    </location>
</feature>
<dbReference type="InterPro" id="IPR007055">
    <property type="entry name" value="BON_dom"/>
</dbReference>
<keyword evidence="4" id="KW-1185">Reference proteome</keyword>